<dbReference type="SUPFAM" id="SSF56317">
    <property type="entry name" value="Carbon-nitrogen hydrolase"/>
    <property type="match status" value="1"/>
</dbReference>
<evidence type="ECO:0000259" key="2">
    <source>
        <dbReference type="PROSITE" id="PS50263"/>
    </source>
</evidence>
<organism evidence="3 4">
    <name type="scientific">Strongylus vulgaris</name>
    <name type="common">Blood worm</name>
    <dbReference type="NCBI Taxonomy" id="40348"/>
    <lineage>
        <taxon>Eukaryota</taxon>
        <taxon>Metazoa</taxon>
        <taxon>Ecdysozoa</taxon>
        <taxon>Nematoda</taxon>
        <taxon>Chromadorea</taxon>
        <taxon>Rhabditida</taxon>
        <taxon>Rhabditina</taxon>
        <taxon>Rhabditomorpha</taxon>
        <taxon>Strongyloidea</taxon>
        <taxon>Strongylidae</taxon>
        <taxon>Strongylus</taxon>
    </lineage>
</organism>
<reference evidence="3 4" key="1">
    <citation type="submission" date="2018-11" db="EMBL/GenBank/DDBJ databases">
        <authorList>
            <consortium name="Pathogen Informatics"/>
        </authorList>
    </citation>
    <scope>NUCLEOTIDE SEQUENCE [LARGE SCALE GENOMIC DNA]</scope>
</reference>
<protein>
    <recommendedName>
        <fullName evidence="2">CN hydrolase domain-containing protein</fullName>
    </recommendedName>
</protein>
<sequence>MGSPFNLDSVDEALKEALQSPVYEEVHRILYGEPHPEIEVPKEALTIAEKNSFDLKCYKIAAEPEQEIEVPKEALTIAEKNNFELKCYKIAAEPEQLRAPRKVRVAAIQFSCALPASAPIEEQRAANHQKAATMIEAAAAAGANVVCMHEFWAMPYVFCTRERLPWTEFAESAEDGPTTKFMCQLAVKHNLVIVSSILERDDSKDEVLWNTAVVISNSGAIIGKSRKNHIPRIGDFQESTYFMESTLGHPVFETAFGVFNLLFLLLRSRTFDDYLNKEHLVCFE</sequence>
<proteinExistence type="predicted"/>
<dbReference type="PANTHER" id="PTHR43674">
    <property type="entry name" value="NITRILASE C965.09-RELATED"/>
    <property type="match status" value="1"/>
</dbReference>
<dbReference type="InterPro" id="IPR003010">
    <property type="entry name" value="C-N_Hydrolase"/>
</dbReference>
<dbReference type="EMBL" id="UYYB01094657">
    <property type="protein sequence ID" value="VDM74808.1"/>
    <property type="molecule type" value="Genomic_DNA"/>
</dbReference>
<dbReference type="GO" id="GO:0033396">
    <property type="term" value="P:beta-alanine biosynthetic process via 3-ureidopropionate"/>
    <property type="evidence" value="ECO:0007669"/>
    <property type="project" value="TreeGrafter"/>
</dbReference>
<dbReference type="OrthoDB" id="412018at2759"/>
<keyword evidence="4" id="KW-1185">Reference proteome</keyword>
<dbReference type="AlphaFoldDB" id="A0A3P7L6N0"/>
<feature type="domain" description="CN hydrolase" evidence="2">
    <location>
        <begin position="103"/>
        <end position="284"/>
    </location>
</feature>
<dbReference type="Pfam" id="PF00795">
    <property type="entry name" value="CN_hydrolase"/>
    <property type="match status" value="1"/>
</dbReference>
<evidence type="ECO:0000313" key="4">
    <source>
        <dbReference type="Proteomes" id="UP000270094"/>
    </source>
</evidence>
<dbReference type="Gene3D" id="3.60.110.10">
    <property type="entry name" value="Carbon-nitrogen hydrolase"/>
    <property type="match status" value="2"/>
</dbReference>
<keyword evidence="1" id="KW-0378">Hydrolase</keyword>
<evidence type="ECO:0000313" key="3">
    <source>
        <dbReference type="EMBL" id="VDM74808.1"/>
    </source>
</evidence>
<dbReference type="GO" id="GO:0003837">
    <property type="term" value="F:beta-ureidopropionase activity"/>
    <property type="evidence" value="ECO:0007669"/>
    <property type="project" value="TreeGrafter"/>
</dbReference>
<accession>A0A3P7L6N0</accession>
<dbReference type="PROSITE" id="PS50263">
    <property type="entry name" value="CN_HYDROLASE"/>
    <property type="match status" value="1"/>
</dbReference>
<dbReference type="Proteomes" id="UP000270094">
    <property type="component" value="Unassembled WGS sequence"/>
</dbReference>
<name>A0A3P7L6N0_STRVU</name>
<evidence type="ECO:0000256" key="1">
    <source>
        <dbReference type="ARBA" id="ARBA00022801"/>
    </source>
</evidence>
<dbReference type="PANTHER" id="PTHR43674:SF2">
    <property type="entry name" value="BETA-UREIDOPROPIONASE"/>
    <property type="match status" value="1"/>
</dbReference>
<gene>
    <name evidence="3" type="ORF">SVUK_LOCUS9806</name>
</gene>
<dbReference type="InterPro" id="IPR036526">
    <property type="entry name" value="C-N_Hydrolase_sf"/>
</dbReference>
<dbReference type="InterPro" id="IPR050345">
    <property type="entry name" value="Aliph_Amidase/BUP"/>
</dbReference>